<comment type="cofactor">
    <cofactor evidence="1">
        <name>pyridoxal 5'-phosphate</name>
        <dbReference type="ChEBI" id="CHEBI:597326"/>
    </cofactor>
</comment>
<dbReference type="NCBIfam" id="NF005855">
    <property type="entry name" value="PRK07777.1"/>
    <property type="match status" value="1"/>
</dbReference>
<reference evidence="8" key="1">
    <citation type="journal article" date="2019" name="Int. J. Syst. Evol. Microbiol.">
        <title>The Global Catalogue of Microorganisms (GCM) 10K type strain sequencing project: providing services to taxonomists for standard genome sequencing and annotation.</title>
        <authorList>
            <consortium name="The Broad Institute Genomics Platform"/>
            <consortium name="The Broad Institute Genome Sequencing Center for Infectious Disease"/>
            <person name="Wu L."/>
            <person name="Ma J."/>
        </authorList>
    </citation>
    <scope>NUCLEOTIDE SEQUENCE [LARGE SCALE GENOMIC DNA]</scope>
    <source>
        <strain evidence="8">JCM 9458</strain>
    </source>
</reference>
<gene>
    <name evidence="7" type="ORF">GCM10020369_42640</name>
</gene>
<accession>A0ABP6T0G9</accession>
<dbReference type="Proteomes" id="UP001501676">
    <property type="component" value="Unassembled WGS sequence"/>
</dbReference>
<evidence type="ECO:0000256" key="3">
    <source>
        <dbReference type="ARBA" id="ARBA00022679"/>
    </source>
</evidence>
<keyword evidence="3" id="KW-0808">Transferase</keyword>
<dbReference type="GO" id="GO:0008483">
    <property type="term" value="F:transaminase activity"/>
    <property type="evidence" value="ECO:0007669"/>
    <property type="project" value="UniProtKB-KW"/>
</dbReference>
<feature type="compositionally biased region" description="Polar residues" evidence="5">
    <location>
        <begin position="22"/>
        <end position="31"/>
    </location>
</feature>
<dbReference type="PANTHER" id="PTHR43807:SF20">
    <property type="entry name" value="FI04487P"/>
    <property type="match status" value="1"/>
</dbReference>
<dbReference type="Gene3D" id="3.90.1150.10">
    <property type="entry name" value="Aspartate Aminotransferase, domain 1"/>
    <property type="match status" value="1"/>
</dbReference>
<evidence type="ECO:0000256" key="1">
    <source>
        <dbReference type="ARBA" id="ARBA00001933"/>
    </source>
</evidence>
<evidence type="ECO:0000313" key="8">
    <source>
        <dbReference type="Proteomes" id="UP001501676"/>
    </source>
</evidence>
<dbReference type="InterPro" id="IPR015421">
    <property type="entry name" value="PyrdxlP-dep_Trfase_major"/>
</dbReference>
<dbReference type="InterPro" id="IPR051326">
    <property type="entry name" value="Kynurenine-oxoglutarate_AT"/>
</dbReference>
<dbReference type="Pfam" id="PF00155">
    <property type="entry name" value="Aminotran_1_2"/>
    <property type="match status" value="1"/>
</dbReference>
<evidence type="ECO:0000259" key="6">
    <source>
        <dbReference type="Pfam" id="PF00155"/>
    </source>
</evidence>
<protein>
    <submittedName>
        <fullName evidence="7">Pyridoxal phosphate-dependent aminotransferase</fullName>
    </submittedName>
</protein>
<feature type="domain" description="Aminotransferase class I/classII large" evidence="6">
    <location>
        <begin position="61"/>
        <end position="416"/>
    </location>
</feature>
<evidence type="ECO:0000313" key="7">
    <source>
        <dbReference type="EMBL" id="GAA3390060.1"/>
    </source>
</evidence>
<dbReference type="CDD" id="cd00609">
    <property type="entry name" value="AAT_like"/>
    <property type="match status" value="1"/>
</dbReference>
<dbReference type="EMBL" id="BAAAYN010000026">
    <property type="protein sequence ID" value="GAA3390060.1"/>
    <property type="molecule type" value="Genomic_DNA"/>
</dbReference>
<dbReference type="NCBIfam" id="NF006488">
    <property type="entry name" value="PRK08912.1"/>
    <property type="match status" value="1"/>
</dbReference>
<comment type="caution">
    <text evidence="7">The sequence shown here is derived from an EMBL/GenBank/DDBJ whole genome shotgun (WGS) entry which is preliminary data.</text>
</comment>
<keyword evidence="8" id="KW-1185">Reference proteome</keyword>
<feature type="region of interest" description="Disordered" evidence="5">
    <location>
        <begin position="424"/>
        <end position="445"/>
    </location>
</feature>
<name>A0ABP6T0G9_9ACTN</name>
<proteinExistence type="predicted"/>
<dbReference type="Gene3D" id="3.40.640.10">
    <property type="entry name" value="Type I PLP-dependent aspartate aminotransferase-like (Major domain)"/>
    <property type="match status" value="1"/>
</dbReference>
<evidence type="ECO:0000256" key="5">
    <source>
        <dbReference type="SAM" id="MobiDB-lite"/>
    </source>
</evidence>
<sequence>MTPAGNAGSGLTPYAESGFLGSPTSPSFGRSQETRRGITRMRGFGTTIFSEMTALANRTGAINLGQGFPDTDGPGSMLRAAVAAIQSGQNQYAPGSGTPDLRTAIARHQGDWYGLDFDPDTEVLVTAGATEAIAATLMGLCEPGDEVLCVEPYYDSYAAVIALAGAVRRPVTLRPPDYRLDTAALAASITPRTRVILINSPHNPTGAVFDRDELAEVARLCVEHDLIAVTDEVYEHIVFHGEHVPLATFPGMRDRTVTISSAGKTFSATGWKVGWICAAPDLVAAVARVKQFLTFTNAAPFQPAVAAALGLPREYFTSLATDLRAKRDLLCQGLVAAGFDVHIPAGTYFVTADAAPLGGEDGLAFCRALPERAGVVAVPVGVFYDQEAHDVVPGASLVRFAFCKQDEVLQEAVRRLEGLRDGGPVVEPAPRRIPGTVEQPGAWAR</sequence>
<dbReference type="PANTHER" id="PTHR43807">
    <property type="entry name" value="FI04487P"/>
    <property type="match status" value="1"/>
</dbReference>
<keyword evidence="2 7" id="KW-0032">Aminotransferase</keyword>
<dbReference type="InterPro" id="IPR004839">
    <property type="entry name" value="Aminotransferase_I/II_large"/>
</dbReference>
<evidence type="ECO:0000256" key="2">
    <source>
        <dbReference type="ARBA" id="ARBA00022576"/>
    </source>
</evidence>
<dbReference type="SUPFAM" id="SSF53383">
    <property type="entry name" value="PLP-dependent transferases"/>
    <property type="match status" value="1"/>
</dbReference>
<dbReference type="InterPro" id="IPR015422">
    <property type="entry name" value="PyrdxlP-dep_Trfase_small"/>
</dbReference>
<organism evidence="7 8">
    <name type="scientific">Cryptosporangium minutisporangium</name>
    <dbReference type="NCBI Taxonomy" id="113569"/>
    <lineage>
        <taxon>Bacteria</taxon>
        <taxon>Bacillati</taxon>
        <taxon>Actinomycetota</taxon>
        <taxon>Actinomycetes</taxon>
        <taxon>Cryptosporangiales</taxon>
        <taxon>Cryptosporangiaceae</taxon>
        <taxon>Cryptosporangium</taxon>
    </lineage>
</organism>
<keyword evidence="4" id="KW-0663">Pyridoxal phosphate</keyword>
<dbReference type="InterPro" id="IPR015424">
    <property type="entry name" value="PyrdxlP-dep_Trfase"/>
</dbReference>
<evidence type="ECO:0000256" key="4">
    <source>
        <dbReference type="ARBA" id="ARBA00022898"/>
    </source>
</evidence>
<feature type="region of interest" description="Disordered" evidence="5">
    <location>
        <begin position="1"/>
        <end position="37"/>
    </location>
</feature>